<proteinExistence type="predicted"/>
<accession>A0A1M4XU22</accession>
<sequence>MSACNFTFPLNGSPATMLQKARTAVTSQGGNFQGNEDAGNFSLTVFGNTIAGSYSIASNNMDIIISEKPFLLPCGTIEGFLKSQLGL</sequence>
<dbReference type="STRING" id="1302690.BUE76_14380"/>
<evidence type="ECO:0000313" key="1">
    <source>
        <dbReference type="EMBL" id="SHE96938.1"/>
    </source>
</evidence>
<dbReference type="AlphaFoldDB" id="A0A1M4XU22"/>
<dbReference type="OrthoDB" id="8818984at2"/>
<name>A0A1M4XU22_9BACT</name>
<keyword evidence="2" id="KW-1185">Reference proteome</keyword>
<dbReference type="EMBL" id="FQUO01000004">
    <property type="protein sequence ID" value="SHE96938.1"/>
    <property type="molecule type" value="Genomic_DNA"/>
</dbReference>
<organism evidence="1 2">
    <name type="scientific">Cnuella takakiae</name>
    <dbReference type="NCBI Taxonomy" id="1302690"/>
    <lineage>
        <taxon>Bacteria</taxon>
        <taxon>Pseudomonadati</taxon>
        <taxon>Bacteroidota</taxon>
        <taxon>Chitinophagia</taxon>
        <taxon>Chitinophagales</taxon>
        <taxon>Chitinophagaceae</taxon>
        <taxon>Cnuella</taxon>
    </lineage>
</organism>
<evidence type="ECO:0000313" key="2">
    <source>
        <dbReference type="Proteomes" id="UP000184368"/>
    </source>
</evidence>
<reference evidence="1 2" key="1">
    <citation type="submission" date="2016-11" db="EMBL/GenBank/DDBJ databases">
        <authorList>
            <person name="Jaros S."/>
            <person name="Januszkiewicz K."/>
            <person name="Wedrychowicz H."/>
        </authorList>
    </citation>
    <scope>NUCLEOTIDE SEQUENCE [LARGE SCALE GENOMIC DNA]</scope>
    <source>
        <strain evidence="1 2">DSM 26897</strain>
    </source>
</reference>
<dbReference type="RefSeq" id="WP_073041096.1">
    <property type="nucleotide sequence ID" value="NZ_FQUO01000004.1"/>
</dbReference>
<gene>
    <name evidence="1" type="ORF">SAMN05444008_10440</name>
</gene>
<protein>
    <submittedName>
        <fullName evidence="1">Uncharacterized protein</fullName>
    </submittedName>
</protein>
<dbReference type="Proteomes" id="UP000184368">
    <property type="component" value="Unassembled WGS sequence"/>
</dbReference>